<organism evidence="2 3">
    <name type="scientific">Sinobacterium norvegicum</name>
    <dbReference type="NCBI Taxonomy" id="1641715"/>
    <lineage>
        <taxon>Bacteria</taxon>
        <taxon>Pseudomonadati</taxon>
        <taxon>Pseudomonadota</taxon>
        <taxon>Gammaproteobacteria</taxon>
        <taxon>Cellvibrionales</taxon>
        <taxon>Spongiibacteraceae</taxon>
        <taxon>Sinobacterium</taxon>
    </lineage>
</organism>
<keyword evidence="2" id="KW-0560">Oxidoreductase</keyword>
<dbReference type="RefSeq" id="WP_237442907.1">
    <property type="nucleotide sequence ID" value="NZ_CAKLPX010000001.1"/>
</dbReference>
<dbReference type="SUPFAM" id="SSF51395">
    <property type="entry name" value="FMN-linked oxidoreductases"/>
    <property type="match status" value="1"/>
</dbReference>
<name>A0ABN8EJJ9_9GAMM</name>
<dbReference type="PANTHER" id="PTHR22893">
    <property type="entry name" value="NADH OXIDOREDUCTASE-RELATED"/>
    <property type="match status" value="1"/>
</dbReference>
<accession>A0ABN8EJJ9</accession>
<reference evidence="2" key="1">
    <citation type="submission" date="2021-12" db="EMBL/GenBank/DDBJ databases">
        <authorList>
            <person name="Rodrigo-Torres L."/>
            <person name="Arahal R. D."/>
            <person name="Lucena T."/>
        </authorList>
    </citation>
    <scope>NUCLEOTIDE SEQUENCE</scope>
    <source>
        <strain evidence="2">CECT 8267</strain>
    </source>
</reference>
<dbReference type="Gene3D" id="3.20.20.70">
    <property type="entry name" value="Aldolase class I"/>
    <property type="match status" value="1"/>
</dbReference>
<evidence type="ECO:0000313" key="3">
    <source>
        <dbReference type="Proteomes" id="UP000838100"/>
    </source>
</evidence>
<evidence type="ECO:0000259" key="1">
    <source>
        <dbReference type="Pfam" id="PF00724"/>
    </source>
</evidence>
<dbReference type="EC" id="1.3.1.-" evidence="2"/>
<comment type="caution">
    <text evidence="2">The sequence shown here is derived from an EMBL/GenBank/DDBJ whole genome shotgun (WGS) entry which is preliminary data.</text>
</comment>
<gene>
    <name evidence="2" type="primary">nemA</name>
    <name evidence="2" type="ORF">SIN8267_00313</name>
</gene>
<dbReference type="InterPro" id="IPR045247">
    <property type="entry name" value="Oye-like"/>
</dbReference>
<dbReference type="InterPro" id="IPR013785">
    <property type="entry name" value="Aldolase_TIM"/>
</dbReference>
<dbReference type="InterPro" id="IPR001155">
    <property type="entry name" value="OxRdtase_FMN_N"/>
</dbReference>
<dbReference type="PANTHER" id="PTHR22893:SF91">
    <property type="entry name" value="NADPH DEHYDROGENASE 2-RELATED"/>
    <property type="match status" value="1"/>
</dbReference>
<dbReference type="Proteomes" id="UP000838100">
    <property type="component" value="Unassembled WGS sequence"/>
</dbReference>
<keyword evidence="3" id="KW-1185">Reference proteome</keyword>
<evidence type="ECO:0000313" key="2">
    <source>
        <dbReference type="EMBL" id="CAH0990221.1"/>
    </source>
</evidence>
<feature type="domain" description="NADH:flavin oxidoreductase/NADH oxidase N-terminal" evidence="1">
    <location>
        <begin position="5"/>
        <end position="329"/>
    </location>
</feature>
<dbReference type="Pfam" id="PF00724">
    <property type="entry name" value="Oxidored_FMN"/>
    <property type="match status" value="1"/>
</dbReference>
<dbReference type="CDD" id="cd02933">
    <property type="entry name" value="OYE_like_FMN"/>
    <property type="match status" value="1"/>
</dbReference>
<dbReference type="EMBL" id="CAKLPX010000001">
    <property type="protein sequence ID" value="CAH0990221.1"/>
    <property type="molecule type" value="Genomic_DNA"/>
</dbReference>
<proteinExistence type="predicted"/>
<dbReference type="GO" id="GO:0016491">
    <property type="term" value="F:oxidoreductase activity"/>
    <property type="evidence" value="ECO:0007669"/>
    <property type="project" value="UniProtKB-KW"/>
</dbReference>
<protein>
    <submittedName>
        <fullName evidence="2">N-ethylmaleimide reductase</fullName>
        <ecNumber evidence="2">1.3.1.-</ecNumber>
    </submittedName>
</protein>
<sequence length="353" mass="38240">MSSKLQSPVQFGRLSLKNRIIMAPMTRSRGGADGTATPLMAQYYGQRASAGMIISEGVQPSADGKGYMATPGIYTEAQIASWQPVTEAVHAKGGTMVMQIMHCGRVGHPDNKDPGAETVAPSAIKAEGEIFTPNGMKDFIEPRALTLSEIDVVIAQYRQATENAYAAGFDGVELHCTSGYLPAQFLATGSNQRQDQYGGSVENRSRFVVEVLAAMASVDGADRVGLRICPGHPFNGLFDAKPLETFQYFLSAISNMGLAYLHAIKSPIEEIDVIELATNYFKGPLIINDGFDQDSAENIITEQQVDAVSFGRFYISNPDLVKRFECDLPLAEMDFDTIYGGEAKGYSDYPEAV</sequence>